<dbReference type="EC" id="3.1.27.3" evidence="5"/>
<evidence type="ECO:0000256" key="3">
    <source>
        <dbReference type="SAM" id="MobiDB-lite"/>
    </source>
</evidence>
<keyword evidence="4" id="KW-0472">Membrane</keyword>
<evidence type="ECO:0000256" key="1">
    <source>
        <dbReference type="ARBA" id="ARBA00022722"/>
    </source>
</evidence>
<dbReference type="GO" id="GO:0003723">
    <property type="term" value="F:RNA binding"/>
    <property type="evidence" value="ECO:0007669"/>
    <property type="project" value="InterPro"/>
</dbReference>
<dbReference type="CDD" id="cd00607">
    <property type="entry name" value="RNase_Sa"/>
    <property type="match status" value="1"/>
</dbReference>
<name>A0A7Y9LVB2_9MICC</name>
<proteinExistence type="predicted"/>
<dbReference type="AlphaFoldDB" id="A0A7Y9LVB2"/>
<evidence type="ECO:0000256" key="4">
    <source>
        <dbReference type="SAM" id="Phobius"/>
    </source>
</evidence>
<dbReference type="GO" id="GO:0016787">
    <property type="term" value="F:hydrolase activity"/>
    <property type="evidence" value="ECO:0007669"/>
    <property type="project" value="UniProtKB-KW"/>
</dbReference>
<keyword evidence="2 5" id="KW-0378">Hydrolase</keyword>
<accession>A0A7Y9LVB2</accession>
<feature type="region of interest" description="Disordered" evidence="3">
    <location>
        <begin position="39"/>
        <end position="77"/>
    </location>
</feature>
<organism evidence="5 6">
    <name type="scientific">Psychromicrobium silvestre</name>
    <dbReference type="NCBI Taxonomy" id="1645614"/>
    <lineage>
        <taxon>Bacteria</taxon>
        <taxon>Bacillati</taxon>
        <taxon>Actinomycetota</taxon>
        <taxon>Actinomycetes</taxon>
        <taxon>Micrococcales</taxon>
        <taxon>Micrococcaceae</taxon>
        <taxon>Psychromicrobium</taxon>
    </lineage>
</organism>
<dbReference type="Proteomes" id="UP000521748">
    <property type="component" value="Unassembled WGS sequence"/>
</dbReference>
<keyword evidence="6" id="KW-1185">Reference proteome</keyword>
<gene>
    <name evidence="5" type="ORF">FHU41_002528</name>
</gene>
<keyword evidence="4" id="KW-1133">Transmembrane helix</keyword>
<feature type="compositionally biased region" description="Low complexity" evidence="3">
    <location>
        <begin position="51"/>
        <end position="70"/>
    </location>
</feature>
<dbReference type="Pfam" id="PF00545">
    <property type="entry name" value="Ribonuclease"/>
    <property type="match status" value="1"/>
</dbReference>
<keyword evidence="4" id="KW-0812">Transmembrane</keyword>
<sequence>MTKTEAQRRKQWAGLIATLIALALIIGGTLLFNRITASDSSAAGNSHSNQSATSAKKSTKSPTSGAGTSSVSNPSKLQTIKASQLPKEGQQTLTLINQGGPYPYDRDGVNFGNFEGVLPKQRSGYYKEYTVKTPGESDRGARRIIVGAQGEKYYTDDHYVSFRFILEGQ</sequence>
<dbReference type="InterPro" id="IPR000026">
    <property type="entry name" value="N1-like"/>
</dbReference>
<reference evidence="5 6" key="1">
    <citation type="submission" date="2020-07" db="EMBL/GenBank/DDBJ databases">
        <title>Sequencing the genomes of 1000 actinobacteria strains.</title>
        <authorList>
            <person name="Klenk H.-P."/>
        </authorList>
    </citation>
    <scope>NUCLEOTIDE SEQUENCE [LARGE SCALE GENOMIC DNA]</scope>
    <source>
        <strain evidence="5 6">DSM 102047</strain>
    </source>
</reference>
<evidence type="ECO:0000313" key="5">
    <source>
        <dbReference type="EMBL" id="NYE96278.1"/>
    </source>
</evidence>
<dbReference type="SUPFAM" id="SSF53933">
    <property type="entry name" value="Microbial ribonucleases"/>
    <property type="match status" value="1"/>
</dbReference>
<comment type="caution">
    <text evidence="5">The sequence shown here is derived from an EMBL/GenBank/DDBJ whole genome shotgun (WGS) entry which is preliminary data.</text>
</comment>
<evidence type="ECO:0000256" key="2">
    <source>
        <dbReference type="ARBA" id="ARBA00022801"/>
    </source>
</evidence>
<dbReference type="Gene3D" id="3.10.450.30">
    <property type="entry name" value="Microbial ribonucleases"/>
    <property type="match status" value="1"/>
</dbReference>
<feature type="transmembrane region" description="Helical" evidence="4">
    <location>
        <begin position="12"/>
        <end position="32"/>
    </location>
</feature>
<dbReference type="EMBL" id="JACBYQ010000002">
    <property type="protein sequence ID" value="NYE96278.1"/>
    <property type="molecule type" value="Genomic_DNA"/>
</dbReference>
<dbReference type="RefSeq" id="WP_179389954.1">
    <property type="nucleotide sequence ID" value="NZ_JACBYQ010000002.1"/>
</dbReference>
<feature type="compositionally biased region" description="Polar residues" evidence="3">
    <location>
        <begin position="39"/>
        <end position="50"/>
    </location>
</feature>
<protein>
    <submittedName>
        <fullName evidence="5">Ribonuclease T1</fullName>
        <ecNumber evidence="5">3.1.27.3</ecNumber>
    </submittedName>
</protein>
<keyword evidence="1" id="KW-0540">Nuclease</keyword>
<dbReference type="InterPro" id="IPR016191">
    <property type="entry name" value="Ribonuclease/ribotoxin"/>
</dbReference>
<dbReference type="GO" id="GO:0004521">
    <property type="term" value="F:RNA endonuclease activity"/>
    <property type="evidence" value="ECO:0007669"/>
    <property type="project" value="InterPro"/>
</dbReference>
<evidence type="ECO:0000313" key="6">
    <source>
        <dbReference type="Proteomes" id="UP000521748"/>
    </source>
</evidence>